<accession>A0AAD8FF77</accession>
<evidence type="ECO:0000313" key="3">
    <source>
        <dbReference type="Proteomes" id="UP001233172"/>
    </source>
</evidence>
<dbReference type="Proteomes" id="UP001233172">
    <property type="component" value="Unassembled WGS sequence"/>
</dbReference>
<dbReference type="AlphaFoldDB" id="A0AAD8FF77"/>
<feature type="region of interest" description="Disordered" evidence="1">
    <location>
        <begin position="56"/>
        <end position="78"/>
    </location>
</feature>
<gene>
    <name evidence="2" type="ORF">Bpfe_008296</name>
</gene>
<evidence type="ECO:0000313" key="2">
    <source>
        <dbReference type="EMBL" id="KAK0062195.1"/>
    </source>
</evidence>
<organism evidence="2 3">
    <name type="scientific">Biomphalaria pfeifferi</name>
    <name type="common">Bloodfluke planorb</name>
    <name type="synonym">Freshwater snail</name>
    <dbReference type="NCBI Taxonomy" id="112525"/>
    <lineage>
        <taxon>Eukaryota</taxon>
        <taxon>Metazoa</taxon>
        <taxon>Spiralia</taxon>
        <taxon>Lophotrochozoa</taxon>
        <taxon>Mollusca</taxon>
        <taxon>Gastropoda</taxon>
        <taxon>Heterobranchia</taxon>
        <taxon>Euthyneura</taxon>
        <taxon>Panpulmonata</taxon>
        <taxon>Hygrophila</taxon>
        <taxon>Lymnaeoidea</taxon>
        <taxon>Planorbidae</taxon>
        <taxon>Biomphalaria</taxon>
    </lineage>
</organism>
<sequence length="104" mass="11222">MDDQKPPSVVSEDMFYTDDGSVMEDPSVSVFTEENKIDFRAESALVAVQPGLAAALNEESSSKRPSQEQHPAIEKNAPMAPVAVEVAIEMDAPDNMKRLVGVTS</sequence>
<name>A0AAD8FF77_BIOPF</name>
<reference evidence="2" key="2">
    <citation type="submission" date="2023-04" db="EMBL/GenBank/DDBJ databases">
        <authorList>
            <person name="Bu L."/>
            <person name="Lu L."/>
            <person name="Laidemitt M.R."/>
            <person name="Zhang S.M."/>
            <person name="Mutuku M."/>
            <person name="Mkoji G."/>
            <person name="Steinauer M."/>
            <person name="Loker E.S."/>
        </authorList>
    </citation>
    <scope>NUCLEOTIDE SEQUENCE</scope>
    <source>
        <strain evidence="2">KasaAsao</strain>
        <tissue evidence="2">Whole Snail</tissue>
    </source>
</reference>
<feature type="non-terminal residue" evidence="2">
    <location>
        <position position="104"/>
    </location>
</feature>
<proteinExistence type="predicted"/>
<keyword evidence="3" id="KW-1185">Reference proteome</keyword>
<feature type="compositionally biased region" description="Basic and acidic residues" evidence="1">
    <location>
        <begin position="60"/>
        <end position="73"/>
    </location>
</feature>
<dbReference type="EMBL" id="JASAOG010000026">
    <property type="protein sequence ID" value="KAK0062195.1"/>
    <property type="molecule type" value="Genomic_DNA"/>
</dbReference>
<evidence type="ECO:0000256" key="1">
    <source>
        <dbReference type="SAM" id="MobiDB-lite"/>
    </source>
</evidence>
<comment type="caution">
    <text evidence="2">The sequence shown here is derived from an EMBL/GenBank/DDBJ whole genome shotgun (WGS) entry which is preliminary data.</text>
</comment>
<protein>
    <submittedName>
        <fullName evidence="2">Phospholipid-transporting ATPase IA</fullName>
    </submittedName>
</protein>
<feature type="region of interest" description="Disordered" evidence="1">
    <location>
        <begin position="1"/>
        <end position="22"/>
    </location>
</feature>
<reference evidence="2" key="1">
    <citation type="journal article" date="2023" name="PLoS Negl. Trop. Dis.">
        <title>A genome sequence for Biomphalaria pfeifferi, the major vector snail for the human-infecting parasite Schistosoma mansoni.</title>
        <authorList>
            <person name="Bu L."/>
            <person name="Lu L."/>
            <person name="Laidemitt M.R."/>
            <person name="Zhang S.M."/>
            <person name="Mutuku M."/>
            <person name="Mkoji G."/>
            <person name="Steinauer M."/>
            <person name="Loker E.S."/>
        </authorList>
    </citation>
    <scope>NUCLEOTIDE SEQUENCE</scope>
    <source>
        <strain evidence="2">KasaAsao</strain>
    </source>
</reference>